<dbReference type="PANTHER" id="PTHR46527:SF1">
    <property type="entry name" value="NUCLEOPORIN NUP42"/>
    <property type="match status" value="1"/>
</dbReference>
<evidence type="ECO:0000256" key="2">
    <source>
        <dbReference type="ARBA" id="ARBA00023242"/>
    </source>
</evidence>
<organism evidence="9 10">
    <name type="scientific">Clavelina lepadiformis</name>
    <name type="common">Light-bulb sea squirt</name>
    <name type="synonym">Ascidia lepadiformis</name>
    <dbReference type="NCBI Taxonomy" id="159417"/>
    <lineage>
        <taxon>Eukaryota</taxon>
        <taxon>Metazoa</taxon>
        <taxon>Chordata</taxon>
        <taxon>Tunicata</taxon>
        <taxon>Ascidiacea</taxon>
        <taxon>Aplousobranchia</taxon>
        <taxon>Clavelinidae</taxon>
        <taxon>Clavelina</taxon>
    </lineage>
</organism>
<accession>A0ABP0F3S5</accession>
<dbReference type="PANTHER" id="PTHR46527">
    <property type="entry name" value="NUCLEOPORIN-LIKE PROTEIN 2"/>
    <property type="match status" value="1"/>
</dbReference>
<comment type="function">
    <text evidence="3">Required for the export of mRNAs containing poly(A) tails from the nucleus into the cytoplasm.</text>
</comment>
<feature type="region of interest" description="Disordered" evidence="7">
    <location>
        <begin position="249"/>
        <end position="268"/>
    </location>
</feature>
<proteinExistence type="predicted"/>
<name>A0ABP0F3S5_CLALP</name>
<feature type="compositionally biased region" description="Polar residues" evidence="7">
    <location>
        <begin position="62"/>
        <end position="90"/>
    </location>
</feature>
<feature type="domain" description="C3H1-type" evidence="8">
    <location>
        <begin position="1"/>
        <end position="25"/>
    </location>
</feature>
<dbReference type="Pfam" id="PF00642">
    <property type="entry name" value="zf-CCCH"/>
    <property type="match status" value="1"/>
</dbReference>
<feature type="zinc finger region" description="C3H1-type" evidence="6">
    <location>
        <begin position="1"/>
        <end position="25"/>
    </location>
</feature>
<gene>
    <name evidence="9" type="ORF">CVLEPA_LOCUS3129</name>
</gene>
<evidence type="ECO:0000256" key="4">
    <source>
        <dbReference type="ARBA" id="ARBA00039886"/>
    </source>
</evidence>
<dbReference type="InterPro" id="IPR051767">
    <property type="entry name" value="Nucleoporin_NUP42"/>
</dbReference>
<feature type="compositionally biased region" description="Basic and acidic residues" evidence="7">
    <location>
        <begin position="36"/>
        <end position="54"/>
    </location>
</feature>
<dbReference type="Gene3D" id="4.10.1000.10">
    <property type="entry name" value="Zinc finger, CCCH-type"/>
    <property type="match status" value="1"/>
</dbReference>
<reference evidence="9 10" key="1">
    <citation type="submission" date="2024-02" db="EMBL/GenBank/DDBJ databases">
        <authorList>
            <person name="Daric V."/>
            <person name="Darras S."/>
        </authorList>
    </citation>
    <scope>NUCLEOTIDE SEQUENCE [LARGE SCALE GENOMIC DNA]</scope>
</reference>
<evidence type="ECO:0000256" key="7">
    <source>
        <dbReference type="SAM" id="MobiDB-lite"/>
    </source>
</evidence>
<keyword evidence="10" id="KW-1185">Reference proteome</keyword>
<sequence length="367" mass="41297">MVVCKFFLQGKCKFGDRCYNEHTQPNPRQQGSRGRGRYDHQSQRRPDFSRDSPFKQDFIQPSRFQSQSHNRQQGDFSSPFSRGSGKQQTFQNQDKFHWNKNNANRFSAFQEQRNDIETMDNASHEQQIISTIQEDMKTWLQDRMWPFSCYSYAKETKCLEGLPDIQPEELRTIFYLHGMESYQGIIQEVKAMYSMRKQELASMTDAVKSAILGNLNSSVEDNPSSCLTILKMYGPGVGFKAVAEIGRKSPASTTSDTPLSNPTFPPSQFTDTQKLSVPSFGTSNLVSLPETAPSTPPASISTSTAAVKPSLFKSDGVAKEQSSVAVTSDSTYTDKTQLSEAEIEQFEAASFILGKIPMRPPPIEYCR</sequence>
<evidence type="ECO:0000259" key="8">
    <source>
        <dbReference type="PROSITE" id="PS50103"/>
    </source>
</evidence>
<keyword evidence="6" id="KW-0862">Zinc</keyword>
<feature type="compositionally biased region" description="Polar residues" evidence="7">
    <location>
        <begin position="21"/>
        <end position="32"/>
    </location>
</feature>
<feature type="compositionally biased region" description="Polar residues" evidence="7">
    <location>
        <begin position="250"/>
        <end position="268"/>
    </location>
</feature>
<keyword evidence="6" id="KW-0863">Zinc-finger</keyword>
<keyword evidence="6" id="KW-0479">Metal-binding</keyword>
<keyword evidence="2" id="KW-0539">Nucleus</keyword>
<evidence type="ECO:0000256" key="5">
    <source>
        <dbReference type="ARBA" id="ARBA00042384"/>
    </source>
</evidence>
<dbReference type="EMBL" id="CAWYQH010000002">
    <property type="protein sequence ID" value="CAK8673333.1"/>
    <property type="molecule type" value="Genomic_DNA"/>
</dbReference>
<evidence type="ECO:0000256" key="3">
    <source>
        <dbReference type="ARBA" id="ARBA00037262"/>
    </source>
</evidence>
<dbReference type="PROSITE" id="PS50103">
    <property type="entry name" value="ZF_C3H1"/>
    <property type="match status" value="1"/>
</dbReference>
<evidence type="ECO:0000313" key="10">
    <source>
        <dbReference type="Proteomes" id="UP001642483"/>
    </source>
</evidence>
<comment type="subcellular location">
    <subcellularLocation>
        <location evidence="1">Nucleus membrane</location>
        <topology evidence="1">Peripheral membrane protein</topology>
        <orientation evidence="1">Cytoplasmic side</orientation>
    </subcellularLocation>
</comment>
<protein>
    <recommendedName>
        <fullName evidence="4">Nucleoporin NUP42</fullName>
    </recommendedName>
    <alternativeName>
        <fullName evidence="5">Nucleoporin-like protein 2</fullName>
    </alternativeName>
</protein>
<dbReference type="Proteomes" id="UP001642483">
    <property type="component" value="Unassembled WGS sequence"/>
</dbReference>
<evidence type="ECO:0000313" key="9">
    <source>
        <dbReference type="EMBL" id="CAK8673333.1"/>
    </source>
</evidence>
<dbReference type="InterPro" id="IPR000571">
    <property type="entry name" value="Znf_CCCH"/>
</dbReference>
<evidence type="ECO:0000256" key="6">
    <source>
        <dbReference type="PROSITE-ProRule" id="PRU00723"/>
    </source>
</evidence>
<feature type="region of interest" description="Disordered" evidence="7">
    <location>
        <begin position="18"/>
        <end position="90"/>
    </location>
</feature>
<evidence type="ECO:0000256" key="1">
    <source>
        <dbReference type="ARBA" id="ARBA00004335"/>
    </source>
</evidence>
<comment type="caution">
    <text evidence="9">The sequence shown here is derived from an EMBL/GenBank/DDBJ whole genome shotgun (WGS) entry which is preliminary data.</text>
</comment>